<dbReference type="PANTHER" id="PTHR48052:SF63">
    <property type="entry name" value="PROTEIN KINASE DOMAIN-CONTAINING PROTEIN"/>
    <property type="match status" value="1"/>
</dbReference>
<keyword evidence="11" id="KW-0325">Glycoprotein</keyword>
<proteinExistence type="inferred from homology"/>
<dbReference type="SMART" id="SM00365">
    <property type="entry name" value="LRR_SD22"/>
    <property type="match status" value="3"/>
</dbReference>
<dbReference type="PROSITE" id="PS51450">
    <property type="entry name" value="LRR"/>
    <property type="match status" value="1"/>
</dbReference>
<keyword evidence="10 13" id="KW-0675">Receptor</keyword>
<dbReference type="EMBL" id="GDJX01024906">
    <property type="protein sequence ID" value="JAT43030.1"/>
    <property type="molecule type" value="Transcribed_RNA"/>
</dbReference>
<dbReference type="Pfam" id="PF13855">
    <property type="entry name" value="LRR_8"/>
    <property type="match status" value="3"/>
</dbReference>
<dbReference type="FunFam" id="3.80.10.10:FF:000213">
    <property type="entry name" value="Tyrosine-sulfated glycopeptide receptor 1"/>
    <property type="match status" value="1"/>
</dbReference>
<dbReference type="PRINTS" id="PR00019">
    <property type="entry name" value="LEURICHRPT"/>
</dbReference>
<keyword evidence="5 12" id="KW-0812">Transmembrane</keyword>
<accession>A0A1D1XKW5</accession>
<name>A0A1D1XKW5_9ARAE</name>
<evidence type="ECO:0000256" key="3">
    <source>
        <dbReference type="ARBA" id="ARBA00022475"/>
    </source>
</evidence>
<evidence type="ECO:0000256" key="2">
    <source>
        <dbReference type="ARBA" id="ARBA00009592"/>
    </source>
</evidence>
<keyword evidence="7" id="KW-0677">Repeat</keyword>
<dbReference type="InterPro" id="IPR001611">
    <property type="entry name" value="Leu-rich_rpt"/>
</dbReference>
<feature type="transmembrane region" description="Helical" evidence="12">
    <location>
        <begin position="732"/>
        <end position="754"/>
    </location>
</feature>
<keyword evidence="3" id="KW-1003">Cell membrane</keyword>
<protein>
    <submittedName>
        <fullName evidence="13">Phytosulfokine receptor 1</fullName>
    </submittedName>
</protein>
<evidence type="ECO:0000256" key="4">
    <source>
        <dbReference type="ARBA" id="ARBA00022614"/>
    </source>
</evidence>
<evidence type="ECO:0000256" key="10">
    <source>
        <dbReference type="ARBA" id="ARBA00023170"/>
    </source>
</evidence>
<keyword evidence="4" id="KW-0433">Leucine-rich repeat</keyword>
<dbReference type="Pfam" id="PF00560">
    <property type="entry name" value="LRR_1"/>
    <property type="match status" value="4"/>
</dbReference>
<evidence type="ECO:0000256" key="8">
    <source>
        <dbReference type="ARBA" id="ARBA00022989"/>
    </source>
</evidence>
<dbReference type="Gene3D" id="3.80.10.10">
    <property type="entry name" value="Ribonuclease Inhibitor"/>
    <property type="match status" value="4"/>
</dbReference>
<keyword evidence="6" id="KW-0732">Signal</keyword>
<dbReference type="InterPro" id="IPR032675">
    <property type="entry name" value="LRR_dom_sf"/>
</dbReference>
<organism evidence="13">
    <name type="scientific">Anthurium amnicola</name>
    <dbReference type="NCBI Taxonomy" id="1678845"/>
    <lineage>
        <taxon>Eukaryota</taxon>
        <taxon>Viridiplantae</taxon>
        <taxon>Streptophyta</taxon>
        <taxon>Embryophyta</taxon>
        <taxon>Tracheophyta</taxon>
        <taxon>Spermatophyta</taxon>
        <taxon>Magnoliopsida</taxon>
        <taxon>Liliopsida</taxon>
        <taxon>Araceae</taxon>
        <taxon>Pothoideae</taxon>
        <taxon>Potheae</taxon>
        <taxon>Anthurium</taxon>
    </lineage>
</organism>
<dbReference type="InterPro" id="IPR003591">
    <property type="entry name" value="Leu-rich_rpt_typical-subtyp"/>
</dbReference>
<keyword evidence="8 12" id="KW-1133">Transmembrane helix</keyword>
<feature type="transmembrane region" description="Helical" evidence="12">
    <location>
        <begin position="20"/>
        <end position="41"/>
    </location>
</feature>
<evidence type="ECO:0000313" key="13">
    <source>
        <dbReference type="EMBL" id="JAT43030.1"/>
    </source>
</evidence>
<gene>
    <name evidence="13" type="primary">PSKR_2</name>
    <name evidence="13" type="ORF">g.22605</name>
</gene>
<evidence type="ECO:0000256" key="5">
    <source>
        <dbReference type="ARBA" id="ARBA00022692"/>
    </source>
</evidence>
<dbReference type="SUPFAM" id="SSF52058">
    <property type="entry name" value="L domain-like"/>
    <property type="match status" value="2"/>
</dbReference>
<dbReference type="FunFam" id="3.80.10.10:FF:000041">
    <property type="entry name" value="LRR receptor-like serine/threonine-protein kinase ERECTA"/>
    <property type="match status" value="1"/>
</dbReference>
<comment type="similarity">
    <text evidence="2">Belongs to the RLP family.</text>
</comment>
<sequence length="755" mass="81218">RPGSSEKRQHWRNRAGMGRLLWLVSLLGHAWIFYLQVSVVYSEEIACDPTDVAAMAGFLQGLDAQAIHGWSFNPNLTSSFLSINCCGWVGVTCDNSSSSASSPSKSGRRVVGLDLSNRGLKGSVTDSLAAMDHLVALNLSNNSFSGAVPPGLFRLPLLQHLDLSFNGFSGEIPPNSSLPSIRTFITSNNEFVGRHPVLIGSGNLTQFDVSSNMFSGPVNGVICSESKRVQLLRFSSNLLSGEIPVGFGNCGSLVDLGLDSNSFSGELPDDLFGASSLEWLSFGKNKLSGGVSARVGDLTNLLKLDLSYNSFYGRIPDVFGRLKSLQYLDLSSNSLTGPLPPSLSTLSELLYLNLRNNSLHGVIDLNFAGMPRLSTLHLGRNKFTGHVPESISSLVQLTTLNLASNKFRGDIPGGFKNLVALSYLNIFNNSFANISSALRVIQQCPNLTTLVCSNNFYGEMLPSEGIRGFESLEVLLISISDLSGSVPTWLTRSHKLQFLDLSWNRLEGTIPPWLASFDSLSYLDLSNNSLTGEIPRSLTQMRCFLSPRPLSQESPPLVGYNPSIIATRSMGTGPGPVLQYREFTDLPPSLLLGHNMLVGTIPLGFGNFRSLQLLDLSWNNLTGAIPGELGRMASLETLDLSHNGLTGSIPSSLSGLSFLSSFTVAYNHLVGQVPTGGQFSTFPGSSFEGNSGLCGGFFLPVCATVEHPDKDSRPSAGRRHGGPLSSVLEEAYLPFTVGTVVGFLAAVYALLIWWN</sequence>
<dbReference type="PANTHER" id="PTHR48052">
    <property type="entry name" value="UNNAMED PRODUCT"/>
    <property type="match status" value="1"/>
</dbReference>
<evidence type="ECO:0000256" key="12">
    <source>
        <dbReference type="SAM" id="Phobius"/>
    </source>
</evidence>
<dbReference type="AlphaFoldDB" id="A0A1D1XKW5"/>
<dbReference type="GO" id="GO:0005886">
    <property type="term" value="C:plasma membrane"/>
    <property type="evidence" value="ECO:0007669"/>
    <property type="project" value="UniProtKB-SubCell"/>
</dbReference>
<reference evidence="13" key="1">
    <citation type="submission" date="2015-07" db="EMBL/GenBank/DDBJ databases">
        <title>Transcriptome Assembly of Anthurium amnicola.</title>
        <authorList>
            <person name="Suzuki J."/>
        </authorList>
    </citation>
    <scope>NUCLEOTIDE SEQUENCE</scope>
</reference>
<comment type="subcellular location">
    <subcellularLocation>
        <location evidence="1">Cell membrane</location>
        <topology evidence="1">Single-pass type I membrane protein</topology>
    </subcellularLocation>
</comment>
<dbReference type="SMART" id="SM00369">
    <property type="entry name" value="LRR_TYP"/>
    <property type="match status" value="8"/>
</dbReference>
<evidence type="ECO:0000256" key="1">
    <source>
        <dbReference type="ARBA" id="ARBA00004251"/>
    </source>
</evidence>
<evidence type="ECO:0000256" key="9">
    <source>
        <dbReference type="ARBA" id="ARBA00023136"/>
    </source>
</evidence>
<keyword evidence="9 12" id="KW-0472">Membrane</keyword>
<evidence type="ECO:0000256" key="11">
    <source>
        <dbReference type="ARBA" id="ARBA00023180"/>
    </source>
</evidence>
<evidence type="ECO:0000256" key="6">
    <source>
        <dbReference type="ARBA" id="ARBA00022729"/>
    </source>
</evidence>
<evidence type="ECO:0000256" key="7">
    <source>
        <dbReference type="ARBA" id="ARBA00022737"/>
    </source>
</evidence>
<feature type="non-terminal residue" evidence="13">
    <location>
        <position position="1"/>
    </location>
</feature>